<reference evidence="2" key="1">
    <citation type="submission" date="2016-10" db="EMBL/GenBank/DDBJ databases">
        <authorList>
            <person name="Varghese N."/>
            <person name="Submissions S."/>
        </authorList>
    </citation>
    <scope>NUCLEOTIDE SEQUENCE [LARGE SCALE GENOMIC DNA]</scope>
    <source>
        <strain evidence="2">DSM 16522</strain>
    </source>
</reference>
<dbReference type="EMBL" id="FOVO01000018">
    <property type="protein sequence ID" value="SFN73121.1"/>
    <property type="molecule type" value="Genomic_DNA"/>
</dbReference>
<evidence type="ECO:0000313" key="1">
    <source>
        <dbReference type="EMBL" id="SFN73121.1"/>
    </source>
</evidence>
<name>A0A1I5BF41_9GAMM</name>
<gene>
    <name evidence="1" type="ORF">SAMN05421579_11832</name>
</gene>
<evidence type="ECO:0008006" key="3">
    <source>
        <dbReference type="Google" id="ProtNLM"/>
    </source>
</evidence>
<organism evidence="1 2">
    <name type="scientific">Xenorhabdus japonica</name>
    <dbReference type="NCBI Taxonomy" id="53341"/>
    <lineage>
        <taxon>Bacteria</taxon>
        <taxon>Pseudomonadati</taxon>
        <taxon>Pseudomonadota</taxon>
        <taxon>Gammaproteobacteria</taxon>
        <taxon>Enterobacterales</taxon>
        <taxon>Morganellaceae</taxon>
        <taxon>Xenorhabdus</taxon>
    </lineage>
</organism>
<protein>
    <recommendedName>
        <fullName evidence="3">DUF2591 domain-containing protein</fullName>
    </recommendedName>
</protein>
<dbReference type="OrthoDB" id="6902912at2"/>
<sequence>MKIKTSELTGRALDWAVAVAIGATEKTLPSGRKWMKLSDSDYYVSNRGLYNFDPSTDWAQCGHLIEKYDIYPSRLYECSENNLKKYQAGTGLACMRGETPKIAVCRAVVATQLGREVDIPDELIERDIANYAISKIVA</sequence>
<accession>A0A1I5BF41</accession>
<dbReference type="RefSeq" id="WP_092519403.1">
    <property type="nucleotide sequence ID" value="NZ_CAWRAH010000083.1"/>
</dbReference>
<dbReference type="Pfam" id="PF10765">
    <property type="entry name" value="Phage_P22_NinX"/>
    <property type="match status" value="1"/>
</dbReference>
<dbReference type="InterPro" id="IPR019701">
    <property type="entry name" value="Phage_P22_NinX"/>
</dbReference>
<evidence type="ECO:0000313" key="2">
    <source>
        <dbReference type="Proteomes" id="UP000199011"/>
    </source>
</evidence>
<dbReference type="Proteomes" id="UP000199011">
    <property type="component" value="Unassembled WGS sequence"/>
</dbReference>
<proteinExistence type="predicted"/>
<keyword evidence="2" id="KW-1185">Reference proteome</keyword>
<dbReference type="AlphaFoldDB" id="A0A1I5BF41"/>